<dbReference type="Proteomes" id="UP001151760">
    <property type="component" value="Unassembled WGS sequence"/>
</dbReference>
<feature type="compositionally biased region" description="Basic and acidic residues" evidence="1">
    <location>
        <begin position="23"/>
        <end position="36"/>
    </location>
</feature>
<evidence type="ECO:0000256" key="1">
    <source>
        <dbReference type="SAM" id="MobiDB-lite"/>
    </source>
</evidence>
<reference evidence="2" key="2">
    <citation type="submission" date="2022-01" db="EMBL/GenBank/DDBJ databases">
        <authorList>
            <person name="Yamashiro T."/>
            <person name="Shiraishi A."/>
            <person name="Satake H."/>
            <person name="Nakayama K."/>
        </authorList>
    </citation>
    <scope>NUCLEOTIDE SEQUENCE</scope>
</reference>
<feature type="compositionally biased region" description="Low complexity" evidence="1">
    <location>
        <begin position="37"/>
        <end position="48"/>
    </location>
</feature>
<keyword evidence="3" id="KW-1185">Reference proteome</keyword>
<name>A0ABQ5J117_9ASTR</name>
<organism evidence="2 3">
    <name type="scientific">Tanacetum coccineum</name>
    <dbReference type="NCBI Taxonomy" id="301880"/>
    <lineage>
        <taxon>Eukaryota</taxon>
        <taxon>Viridiplantae</taxon>
        <taxon>Streptophyta</taxon>
        <taxon>Embryophyta</taxon>
        <taxon>Tracheophyta</taxon>
        <taxon>Spermatophyta</taxon>
        <taxon>Magnoliopsida</taxon>
        <taxon>eudicotyledons</taxon>
        <taxon>Gunneridae</taxon>
        <taxon>Pentapetalae</taxon>
        <taxon>asterids</taxon>
        <taxon>campanulids</taxon>
        <taxon>Asterales</taxon>
        <taxon>Asteraceae</taxon>
        <taxon>Asteroideae</taxon>
        <taxon>Anthemideae</taxon>
        <taxon>Anthemidinae</taxon>
        <taxon>Tanacetum</taxon>
    </lineage>
</organism>
<dbReference type="EMBL" id="BQNB010021321">
    <property type="protein sequence ID" value="GJU05148.1"/>
    <property type="molecule type" value="Genomic_DNA"/>
</dbReference>
<comment type="caution">
    <text evidence="2">The sequence shown here is derived from an EMBL/GenBank/DDBJ whole genome shotgun (WGS) entry which is preliminary data.</text>
</comment>
<protein>
    <recommendedName>
        <fullName evidence="4">Reverse transcriptase domain-containing protein</fullName>
    </recommendedName>
</protein>
<reference evidence="2" key="1">
    <citation type="journal article" date="2022" name="Int. J. Mol. Sci.">
        <title>Draft Genome of Tanacetum Coccineum: Genomic Comparison of Closely Related Tanacetum-Family Plants.</title>
        <authorList>
            <person name="Yamashiro T."/>
            <person name="Shiraishi A."/>
            <person name="Nakayama K."/>
            <person name="Satake H."/>
        </authorList>
    </citation>
    <scope>NUCLEOTIDE SEQUENCE</scope>
</reference>
<sequence length="150" mass="16398">MSEITGVQSADRRRQRTMSDLLETDRRRHTTERDDSTLGTGHHTAGAGDSLTGISDDITRAGVAAKMAEAEASRVRNGNNSNGTEGVVGLTQWFEKMEYVFSISNCPVTSQVKFAACTLQEDALTWWNAHVKTTTTEAAHAMPWAALKKL</sequence>
<accession>A0ABQ5J117</accession>
<evidence type="ECO:0008006" key="4">
    <source>
        <dbReference type="Google" id="ProtNLM"/>
    </source>
</evidence>
<feature type="region of interest" description="Disordered" evidence="1">
    <location>
        <begin position="1"/>
        <end position="54"/>
    </location>
</feature>
<proteinExistence type="predicted"/>
<gene>
    <name evidence="2" type="ORF">Tco_1121578</name>
</gene>
<evidence type="ECO:0000313" key="2">
    <source>
        <dbReference type="EMBL" id="GJU05148.1"/>
    </source>
</evidence>
<evidence type="ECO:0000313" key="3">
    <source>
        <dbReference type="Proteomes" id="UP001151760"/>
    </source>
</evidence>